<keyword evidence="5" id="KW-1133">Transmembrane helix</keyword>
<protein>
    <submittedName>
        <fullName evidence="7">Unannotated protein</fullName>
    </submittedName>
</protein>
<dbReference type="SMART" id="SM00220">
    <property type="entry name" value="S_TKc"/>
    <property type="match status" value="1"/>
</dbReference>
<organism evidence="7">
    <name type="scientific">freshwater metagenome</name>
    <dbReference type="NCBI Taxonomy" id="449393"/>
    <lineage>
        <taxon>unclassified sequences</taxon>
        <taxon>metagenomes</taxon>
        <taxon>ecological metagenomes</taxon>
    </lineage>
</organism>
<dbReference type="GO" id="GO:0004674">
    <property type="term" value="F:protein serine/threonine kinase activity"/>
    <property type="evidence" value="ECO:0007669"/>
    <property type="project" value="TreeGrafter"/>
</dbReference>
<dbReference type="InterPro" id="IPR017441">
    <property type="entry name" value="Protein_kinase_ATP_BS"/>
</dbReference>
<dbReference type="CDD" id="cd14014">
    <property type="entry name" value="STKc_PknB_like"/>
    <property type="match status" value="1"/>
</dbReference>
<reference evidence="7" key="1">
    <citation type="submission" date="2020-05" db="EMBL/GenBank/DDBJ databases">
        <authorList>
            <person name="Chiriac C."/>
            <person name="Salcher M."/>
            <person name="Ghai R."/>
            <person name="Kavagutti S V."/>
        </authorList>
    </citation>
    <scope>NUCLEOTIDE SEQUENCE</scope>
</reference>
<evidence type="ECO:0000313" key="7">
    <source>
        <dbReference type="EMBL" id="CAB4343019.1"/>
    </source>
</evidence>
<dbReference type="InterPro" id="IPR000719">
    <property type="entry name" value="Prot_kinase_dom"/>
</dbReference>
<dbReference type="EMBL" id="CAESAN010000053">
    <property type="protein sequence ID" value="CAB4343019.1"/>
    <property type="molecule type" value="Genomic_DNA"/>
</dbReference>
<keyword evidence="3" id="KW-0418">Kinase</keyword>
<feature type="transmembrane region" description="Helical" evidence="5">
    <location>
        <begin position="386"/>
        <end position="411"/>
    </location>
</feature>
<keyword evidence="1" id="KW-0808">Transferase</keyword>
<dbReference type="PROSITE" id="PS50011">
    <property type="entry name" value="PROTEIN_KINASE_DOM"/>
    <property type="match status" value="1"/>
</dbReference>
<dbReference type="SUPFAM" id="SSF56112">
    <property type="entry name" value="Protein kinase-like (PK-like)"/>
    <property type="match status" value="1"/>
</dbReference>
<proteinExistence type="predicted"/>
<feature type="transmembrane region" description="Helical" evidence="5">
    <location>
        <begin position="329"/>
        <end position="346"/>
    </location>
</feature>
<dbReference type="PROSITE" id="PS00108">
    <property type="entry name" value="PROTEIN_KINASE_ST"/>
    <property type="match status" value="1"/>
</dbReference>
<dbReference type="Pfam" id="PF00069">
    <property type="entry name" value="Pkinase"/>
    <property type="match status" value="1"/>
</dbReference>
<evidence type="ECO:0000256" key="3">
    <source>
        <dbReference type="ARBA" id="ARBA00022777"/>
    </source>
</evidence>
<dbReference type="PANTHER" id="PTHR43289:SF6">
    <property type="entry name" value="SERINE_THREONINE-PROTEIN KINASE NEKL-3"/>
    <property type="match status" value="1"/>
</dbReference>
<keyword evidence="5" id="KW-0812">Transmembrane</keyword>
<sequence>MRTIDTTIVQHELPPPGEQSATVVLDRYSLIRRLGSGAFGVVWLAHDEHLDRVVAVKRIEAHDPEMAARAEREAIAAARLNHPGIVALHEAGRDAEAVYLVSELVRGATLRERLIAGQLSDRDVVRIGIALCDALSHAHQRGVVHRDIKPANVLIPDRPDGEAGIVKLTDFGIALIGGDDALTRTGDVVGTLAYMAPEQADGRPAGEQSDLYSLALVLYEALSGVNPIRAGGAAATARRVGTRLPPLSQTRPDLPVGICEAVDWAVQPEELDRGTLADLREALIEGLDEADTTAGLIDATVIAGYQEADLLERDDPAPRQRPLSVPSRLIAAAAAGGLTAASLLAVSSASSTAGQQPMWVALAAACAVGLLPRAGTLLVAAVLGGLFVAAGLPGWAVLLGAALLPAVLLLARDGSSWLLPTAAPLLGMLGLAVSFAAFAGLRGSPRERAALGGLGFWWLALAEPVASGRLLLGQLRYSSGWESSLSGGVDVVAGLISHGMPLVALVWAAAAWLLPYVTRSGVVALDLIGSLLWAAALTASTVLLAKALGWPLDAPASGVLVAGSAVAALVAMVGAAVHPRR</sequence>
<feature type="transmembrane region" description="Helical" evidence="5">
    <location>
        <begin position="451"/>
        <end position="472"/>
    </location>
</feature>
<evidence type="ECO:0000256" key="2">
    <source>
        <dbReference type="ARBA" id="ARBA00022741"/>
    </source>
</evidence>
<keyword evidence="5" id="KW-0472">Membrane</keyword>
<dbReference type="GO" id="GO:0005524">
    <property type="term" value="F:ATP binding"/>
    <property type="evidence" value="ECO:0007669"/>
    <property type="project" value="UniProtKB-KW"/>
</dbReference>
<dbReference type="InterPro" id="IPR008271">
    <property type="entry name" value="Ser/Thr_kinase_AS"/>
</dbReference>
<evidence type="ECO:0000256" key="4">
    <source>
        <dbReference type="ARBA" id="ARBA00022840"/>
    </source>
</evidence>
<keyword evidence="4" id="KW-0067">ATP-binding</keyword>
<gene>
    <name evidence="7" type="ORF">UFOPK3547_00755</name>
</gene>
<feature type="transmembrane region" description="Helical" evidence="5">
    <location>
        <begin position="492"/>
        <end position="514"/>
    </location>
</feature>
<feature type="domain" description="Protein kinase" evidence="6">
    <location>
        <begin position="28"/>
        <end position="284"/>
    </location>
</feature>
<accession>A0A6J5ZPP8</accession>
<dbReference type="Gene3D" id="3.30.200.20">
    <property type="entry name" value="Phosphorylase Kinase, domain 1"/>
    <property type="match status" value="1"/>
</dbReference>
<dbReference type="PROSITE" id="PS00107">
    <property type="entry name" value="PROTEIN_KINASE_ATP"/>
    <property type="match status" value="1"/>
</dbReference>
<name>A0A6J5ZPP8_9ZZZZ</name>
<keyword evidence="2" id="KW-0547">Nucleotide-binding</keyword>
<evidence type="ECO:0000256" key="5">
    <source>
        <dbReference type="SAM" id="Phobius"/>
    </source>
</evidence>
<feature type="transmembrane region" description="Helical" evidence="5">
    <location>
        <begin position="358"/>
        <end position="379"/>
    </location>
</feature>
<evidence type="ECO:0000256" key="1">
    <source>
        <dbReference type="ARBA" id="ARBA00022679"/>
    </source>
</evidence>
<feature type="transmembrane region" description="Helical" evidence="5">
    <location>
        <begin position="417"/>
        <end position="439"/>
    </location>
</feature>
<dbReference type="InterPro" id="IPR011009">
    <property type="entry name" value="Kinase-like_dom_sf"/>
</dbReference>
<dbReference type="Gene3D" id="1.10.510.10">
    <property type="entry name" value="Transferase(Phosphotransferase) domain 1"/>
    <property type="match status" value="1"/>
</dbReference>
<feature type="transmembrane region" description="Helical" evidence="5">
    <location>
        <begin position="556"/>
        <end position="577"/>
    </location>
</feature>
<evidence type="ECO:0000259" key="6">
    <source>
        <dbReference type="PROSITE" id="PS50011"/>
    </source>
</evidence>
<dbReference type="PANTHER" id="PTHR43289">
    <property type="entry name" value="MITOGEN-ACTIVATED PROTEIN KINASE KINASE KINASE 20-RELATED"/>
    <property type="match status" value="1"/>
</dbReference>
<dbReference type="AlphaFoldDB" id="A0A6J5ZPP8"/>
<feature type="transmembrane region" description="Helical" evidence="5">
    <location>
        <begin position="521"/>
        <end position="544"/>
    </location>
</feature>